<dbReference type="OrthoDB" id="6658153at2"/>
<feature type="chain" id="PRO_5032441335" description="Molecular chaperone" evidence="1">
    <location>
        <begin position="33"/>
        <end position="310"/>
    </location>
</feature>
<dbReference type="RefSeq" id="WP_160607587.1">
    <property type="nucleotide sequence ID" value="NZ_WTYF01000004.1"/>
</dbReference>
<dbReference type="SUPFAM" id="SSF49354">
    <property type="entry name" value="PapD-like"/>
    <property type="match status" value="1"/>
</dbReference>
<sequence length="310" mass="32351">MNSGSKPFGGMRTAVFGAAVSLAFAISGPATGQASLSQAAPPPPAGSVGGVGDVNLFPKRVVIDGRRSIATVGLYNKAVNPGDYEITIVDMGMTPEGQLLAFDNGLDPASQARVKTASQMLRYSPRRVTLRGTESQIIRIMARAGAELPDGEYRSHFTVTSVPEADGFSIEQATTGGSDDGIGVTIRPRFGIAIPIIVRIGETTLDVGISNARVLTARDGTQAVAFTLNRSGTRSAFGDITVKAAGSSDPIAISKGVGVYPEVDSREVIVPIDPEADRRLTASGAKLRIEFVDDDFSPGSKLAELDFVVP</sequence>
<evidence type="ECO:0000313" key="3">
    <source>
        <dbReference type="Proteomes" id="UP000444185"/>
    </source>
</evidence>
<accession>A0A844Y123</accession>
<dbReference type="AlphaFoldDB" id="A0A844Y123"/>
<reference evidence="2 3" key="1">
    <citation type="submission" date="2019-12" db="EMBL/GenBank/DDBJ databases">
        <title>Genomic-based taxomic classification of the family Erythrobacteraceae.</title>
        <authorList>
            <person name="Xu L."/>
        </authorList>
    </citation>
    <scope>NUCLEOTIDE SEQUENCE [LARGE SCALE GENOMIC DNA]</scope>
    <source>
        <strain evidence="2 3">DSM 16225</strain>
    </source>
</reference>
<evidence type="ECO:0000256" key="1">
    <source>
        <dbReference type="SAM" id="SignalP"/>
    </source>
</evidence>
<protein>
    <recommendedName>
        <fullName evidence="4">Molecular chaperone</fullName>
    </recommendedName>
</protein>
<dbReference type="InterPro" id="IPR008962">
    <property type="entry name" value="PapD-like_sf"/>
</dbReference>
<dbReference type="EMBL" id="WTYF01000004">
    <property type="protein sequence ID" value="MXO51053.1"/>
    <property type="molecule type" value="Genomic_DNA"/>
</dbReference>
<evidence type="ECO:0000313" key="2">
    <source>
        <dbReference type="EMBL" id="MXO51053.1"/>
    </source>
</evidence>
<comment type="caution">
    <text evidence="2">The sequence shown here is derived from an EMBL/GenBank/DDBJ whole genome shotgun (WGS) entry which is preliminary data.</text>
</comment>
<name>A0A844Y123_9SPHN</name>
<dbReference type="Proteomes" id="UP000444185">
    <property type="component" value="Unassembled WGS sequence"/>
</dbReference>
<proteinExistence type="predicted"/>
<keyword evidence="1" id="KW-0732">Signal</keyword>
<feature type="signal peptide" evidence="1">
    <location>
        <begin position="1"/>
        <end position="32"/>
    </location>
</feature>
<gene>
    <name evidence="2" type="ORF">GRI42_07030</name>
</gene>
<organism evidence="2 3">
    <name type="scientific">Qipengyuania gaetbuli</name>
    <dbReference type="NCBI Taxonomy" id="266952"/>
    <lineage>
        <taxon>Bacteria</taxon>
        <taxon>Pseudomonadati</taxon>
        <taxon>Pseudomonadota</taxon>
        <taxon>Alphaproteobacteria</taxon>
        <taxon>Sphingomonadales</taxon>
        <taxon>Erythrobacteraceae</taxon>
        <taxon>Qipengyuania</taxon>
    </lineage>
</organism>
<keyword evidence="3" id="KW-1185">Reference proteome</keyword>
<evidence type="ECO:0008006" key="4">
    <source>
        <dbReference type="Google" id="ProtNLM"/>
    </source>
</evidence>